<name>A0A382JCE6_9ZZZZ</name>
<gene>
    <name evidence="3" type="ORF">METZ01_LOCUS261265</name>
</gene>
<proteinExistence type="predicted"/>
<reference evidence="3" key="1">
    <citation type="submission" date="2018-05" db="EMBL/GenBank/DDBJ databases">
        <authorList>
            <person name="Lanie J.A."/>
            <person name="Ng W.-L."/>
            <person name="Kazmierczak K.M."/>
            <person name="Andrzejewski T.M."/>
            <person name="Davidsen T.M."/>
            <person name="Wayne K.J."/>
            <person name="Tettelin H."/>
            <person name="Glass J.I."/>
            <person name="Rusch D."/>
            <person name="Podicherti R."/>
            <person name="Tsui H.-C.T."/>
            <person name="Winkler M.E."/>
        </authorList>
    </citation>
    <scope>NUCLEOTIDE SEQUENCE</scope>
</reference>
<organism evidence="3">
    <name type="scientific">marine metagenome</name>
    <dbReference type="NCBI Taxonomy" id="408172"/>
    <lineage>
        <taxon>unclassified sequences</taxon>
        <taxon>metagenomes</taxon>
        <taxon>ecological metagenomes</taxon>
    </lineage>
</organism>
<sequence length="85" mass="9438">MKEKTIGLLELQAEKAKLEADRAVLGERIQALTAEREKTQQQLIMTAGALQTIDHFIGKTGVEDEKSEPKDLLLEEHGPGPDEEK</sequence>
<evidence type="ECO:0000313" key="3">
    <source>
        <dbReference type="EMBL" id="SVC08411.1"/>
    </source>
</evidence>
<feature type="region of interest" description="Disordered" evidence="2">
    <location>
        <begin position="61"/>
        <end position="85"/>
    </location>
</feature>
<accession>A0A382JCE6</accession>
<dbReference type="AlphaFoldDB" id="A0A382JCE6"/>
<evidence type="ECO:0000256" key="2">
    <source>
        <dbReference type="SAM" id="MobiDB-lite"/>
    </source>
</evidence>
<feature type="coiled-coil region" evidence="1">
    <location>
        <begin position="1"/>
        <end position="42"/>
    </location>
</feature>
<keyword evidence="1" id="KW-0175">Coiled coil</keyword>
<evidence type="ECO:0000256" key="1">
    <source>
        <dbReference type="SAM" id="Coils"/>
    </source>
</evidence>
<protein>
    <submittedName>
        <fullName evidence="3">Uncharacterized protein</fullName>
    </submittedName>
</protein>
<dbReference type="EMBL" id="UINC01072633">
    <property type="protein sequence ID" value="SVC08411.1"/>
    <property type="molecule type" value="Genomic_DNA"/>
</dbReference>